<feature type="compositionally biased region" description="Acidic residues" evidence="1">
    <location>
        <begin position="154"/>
        <end position="164"/>
    </location>
</feature>
<proteinExistence type="predicted"/>
<comment type="caution">
    <text evidence="2">The sequence shown here is derived from an EMBL/GenBank/DDBJ whole genome shotgun (WGS) entry which is preliminary data.</text>
</comment>
<evidence type="ECO:0000313" key="3">
    <source>
        <dbReference type="Proteomes" id="UP001515480"/>
    </source>
</evidence>
<gene>
    <name evidence="2" type="ORF">AB1Y20_020621</name>
</gene>
<organism evidence="2 3">
    <name type="scientific">Prymnesium parvum</name>
    <name type="common">Toxic golden alga</name>
    <dbReference type="NCBI Taxonomy" id="97485"/>
    <lineage>
        <taxon>Eukaryota</taxon>
        <taxon>Haptista</taxon>
        <taxon>Haptophyta</taxon>
        <taxon>Prymnesiophyceae</taxon>
        <taxon>Prymnesiales</taxon>
        <taxon>Prymnesiaceae</taxon>
        <taxon>Prymnesium</taxon>
    </lineage>
</organism>
<accession>A0AB34JXQ7</accession>
<protein>
    <submittedName>
        <fullName evidence="2">Uncharacterized protein</fullName>
    </submittedName>
</protein>
<name>A0AB34JXQ7_PRYPA</name>
<keyword evidence="3" id="KW-1185">Reference proteome</keyword>
<evidence type="ECO:0000256" key="1">
    <source>
        <dbReference type="SAM" id="MobiDB-lite"/>
    </source>
</evidence>
<evidence type="ECO:0000313" key="2">
    <source>
        <dbReference type="EMBL" id="KAL1525778.1"/>
    </source>
</evidence>
<sequence length="164" mass="17857">MVRTMLLVVALANDAPLRLLVPPDIDHVIGAFDETLTFLNLEPQKPVLSFCDNKSAVLIAESDLSTKRMKHVLTKMAYLQERIKERLITIVHIGNEGMLADIGTKRLSPMAFHRLRVFLVQPHTVTPATPGTVEQSVTPHADAPSGGASWTVPEEGEDGDSPAA</sequence>
<reference evidence="2 3" key="1">
    <citation type="journal article" date="2024" name="Science">
        <title>Giant polyketide synthase enzymes in the biosynthesis of giant marine polyether toxins.</title>
        <authorList>
            <person name="Fallon T.R."/>
            <person name="Shende V.V."/>
            <person name="Wierzbicki I.H."/>
            <person name="Pendleton A.L."/>
            <person name="Watervoot N.F."/>
            <person name="Auber R.P."/>
            <person name="Gonzalez D.J."/>
            <person name="Wisecaver J.H."/>
            <person name="Moore B.S."/>
        </authorList>
    </citation>
    <scope>NUCLEOTIDE SEQUENCE [LARGE SCALE GENOMIC DNA]</scope>
    <source>
        <strain evidence="2 3">12B1</strain>
    </source>
</reference>
<dbReference type="EMBL" id="JBGBPQ010000004">
    <property type="protein sequence ID" value="KAL1525778.1"/>
    <property type="molecule type" value="Genomic_DNA"/>
</dbReference>
<feature type="compositionally biased region" description="Polar residues" evidence="1">
    <location>
        <begin position="128"/>
        <end position="138"/>
    </location>
</feature>
<dbReference type="Proteomes" id="UP001515480">
    <property type="component" value="Unassembled WGS sequence"/>
</dbReference>
<dbReference type="AlphaFoldDB" id="A0AB34JXQ7"/>
<feature type="region of interest" description="Disordered" evidence="1">
    <location>
        <begin position="128"/>
        <end position="164"/>
    </location>
</feature>
<dbReference type="CDD" id="cd09272">
    <property type="entry name" value="RNase_HI_RT_Ty1"/>
    <property type="match status" value="1"/>
</dbReference>